<name>A0A9X3HJT0_MEDGN</name>
<evidence type="ECO:0000256" key="1">
    <source>
        <dbReference type="ARBA" id="ARBA00022679"/>
    </source>
</evidence>
<dbReference type="GO" id="GO:0009103">
    <property type="term" value="P:lipopolysaccharide biosynthetic process"/>
    <property type="evidence" value="ECO:0007669"/>
    <property type="project" value="TreeGrafter"/>
</dbReference>
<dbReference type="SUPFAM" id="SSF53756">
    <property type="entry name" value="UDP-Glycosyltransferase/glycogen phosphorylase"/>
    <property type="match status" value="1"/>
</dbReference>
<protein>
    <submittedName>
        <fullName evidence="3">Glycosyltransferase</fullName>
    </submittedName>
</protein>
<organism evidence="3 4">
    <name type="scientific">Mediterraneibacter gnavus</name>
    <name type="common">Ruminococcus gnavus</name>
    <dbReference type="NCBI Taxonomy" id="33038"/>
    <lineage>
        <taxon>Bacteria</taxon>
        <taxon>Bacillati</taxon>
        <taxon>Bacillota</taxon>
        <taxon>Clostridia</taxon>
        <taxon>Lachnospirales</taxon>
        <taxon>Lachnospiraceae</taxon>
        <taxon>Mediterraneibacter</taxon>
    </lineage>
</organism>
<feature type="domain" description="Glycosyl transferase family 1" evidence="2">
    <location>
        <begin position="166"/>
        <end position="317"/>
    </location>
</feature>
<gene>
    <name evidence="3" type="ORF">O8D18_09355</name>
</gene>
<evidence type="ECO:0000259" key="2">
    <source>
        <dbReference type="Pfam" id="PF00534"/>
    </source>
</evidence>
<dbReference type="InterPro" id="IPR001296">
    <property type="entry name" value="Glyco_trans_1"/>
</dbReference>
<evidence type="ECO:0000313" key="3">
    <source>
        <dbReference type="EMBL" id="MCZ7694244.1"/>
    </source>
</evidence>
<dbReference type="PANTHER" id="PTHR46401">
    <property type="entry name" value="GLYCOSYLTRANSFERASE WBBK-RELATED"/>
    <property type="match status" value="1"/>
</dbReference>
<accession>A0A9X3HJT0</accession>
<sequence>MRKVCIIGCFADTLDLLNGQTVKTKIVYKELEKSLGCDEVMKIDTYGGVKTLVKTPIIVLNALKNAENIIILPAENGLRIIAPLLIGFNSVFKRNIYYDVIGGWLPEFVKKRKWLGIFLKKINSIFVETSSMKEQLESQGYNNIDVIPNCKELDILDAKTIKYTGTKPYRLCTFSRVTKEKGIEDAVQAVCEINSMHNDVFAELDVYGQIEDNQKEWFEKLQTLAPQYIRYKGMVPFSQSTKVLKEYDALLFPTYYEGEGFAGTIIDAFAAGLPVIASDWKYNSEIIKSGMTGVIFKTHSISELKAAIMSIDSDIKKWNLMRQNCVSEAKRYLPANAMKKLIDIVNG</sequence>
<dbReference type="Proteomes" id="UP001148455">
    <property type="component" value="Unassembled WGS sequence"/>
</dbReference>
<keyword evidence="1" id="KW-0808">Transferase</keyword>
<comment type="caution">
    <text evidence="3">The sequence shown here is derived from an EMBL/GenBank/DDBJ whole genome shotgun (WGS) entry which is preliminary data.</text>
</comment>
<proteinExistence type="predicted"/>
<dbReference type="Pfam" id="PF00534">
    <property type="entry name" value="Glycos_transf_1"/>
    <property type="match status" value="1"/>
</dbReference>
<dbReference type="AlphaFoldDB" id="A0A9X3HJT0"/>
<dbReference type="GO" id="GO:0016757">
    <property type="term" value="F:glycosyltransferase activity"/>
    <property type="evidence" value="ECO:0007669"/>
    <property type="project" value="InterPro"/>
</dbReference>
<dbReference type="Gene3D" id="3.40.50.2000">
    <property type="entry name" value="Glycogen Phosphorylase B"/>
    <property type="match status" value="1"/>
</dbReference>
<reference evidence="3" key="1">
    <citation type="submission" date="2022-12" db="EMBL/GenBank/DDBJ databases">
        <title>Genome of R. gnavus strain RSHDN_123.</title>
        <authorList>
            <person name="Abdugheni R."/>
        </authorList>
    </citation>
    <scope>NUCLEOTIDE SEQUENCE</scope>
    <source>
        <strain evidence="3">RSHDN_123</strain>
    </source>
</reference>
<dbReference type="EMBL" id="JAPZED010000008">
    <property type="protein sequence ID" value="MCZ7694244.1"/>
    <property type="molecule type" value="Genomic_DNA"/>
</dbReference>
<evidence type="ECO:0000313" key="4">
    <source>
        <dbReference type="Proteomes" id="UP001148455"/>
    </source>
</evidence>
<dbReference type="RefSeq" id="WP_269762792.1">
    <property type="nucleotide sequence ID" value="NZ_JAPZEC010000008.1"/>
</dbReference>
<dbReference type="PANTHER" id="PTHR46401:SF2">
    <property type="entry name" value="GLYCOSYLTRANSFERASE WBBK-RELATED"/>
    <property type="match status" value="1"/>
</dbReference>
<dbReference type="CDD" id="cd03801">
    <property type="entry name" value="GT4_PimA-like"/>
    <property type="match status" value="1"/>
</dbReference>